<dbReference type="KEGG" id="vg:37617384"/>
<organism evidence="3 4">
    <name type="scientific">Sidastrum golden leaf spot virus</name>
    <dbReference type="NCBI Taxonomy" id="858513"/>
    <lineage>
        <taxon>Viruses</taxon>
        <taxon>Monodnaviria</taxon>
        <taxon>Shotokuvirae</taxon>
        <taxon>Cressdnaviricota</taxon>
        <taxon>Repensiviricetes</taxon>
        <taxon>Geplafuvirales</taxon>
        <taxon>Geminiviridae</taxon>
        <taxon>Begomovirus</taxon>
        <taxon>Begomovirus sidastri</taxon>
    </lineage>
</organism>
<evidence type="ECO:0000313" key="4">
    <source>
        <dbReference type="Proteomes" id="UP000242122"/>
    </source>
</evidence>
<dbReference type="EMBL" id="HM357458">
    <property type="protein sequence ID" value="ADW10640.1"/>
    <property type="molecule type" value="Genomic_DNA"/>
</dbReference>
<dbReference type="GeneID" id="37617384"/>
<protein>
    <submittedName>
        <fullName evidence="3">Replication-associated protein</fullName>
    </submittedName>
</protein>
<name>E9KZK5_9GEMI</name>
<feature type="compositionally biased region" description="Low complexity" evidence="1">
    <location>
        <begin position="348"/>
        <end position="361"/>
    </location>
</feature>
<evidence type="ECO:0000259" key="2">
    <source>
        <dbReference type="Pfam" id="PF08283"/>
    </source>
</evidence>
<proteinExistence type="predicted"/>
<reference evidence="3" key="1">
    <citation type="submission" date="2011-01" db="EMBL/GenBank/DDBJ databases">
        <title>Sidastrum golden leaf spot virus: A new begomovirus infecting Sidastrum in Brazil.</title>
        <authorList>
            <person name="Fonseca M.E.N."/>
            <person name="Boiteux L.S."/>
            <person name="Fernandes N.A.N."/>
            <person name="Costa A.F."/>
        </authorList>
    </citation>
    <scope>NUCLEOTIDE SEQUENCE [LARGE SCALE GENOMIC DNA]</scope>
    <source>
        <strain evidence="3">DF334</strain>
    </source>
</reference>
<dbReference type="OrthoDB" id="9195at10239"/>
<dbReference type="Pfam" id="PF08283">
    <property type="entry name" value="Gemini_AL1_M"/>
    <property type="match status" value="1"/>
</dbReference>
<feature type="region of interest" description="Disordered" evidence="1">
    <location>
        <begin position="334"/>
        <end position="361"/>
    </location>
</feature>
<dbReference type="GO" id="GO:0016888">
    <property type="term" value="F:DNA endonuclease activity, producing 5'-phosphomonoesters"/>
    <property type="evidence" value="ECO:0007669"/>
    <property type="project" value="InterPro"/>
</dbReference>
<evidence type="ECO:0000313" key="3">
    <source>
        <dbReference type="EMBL" id="ADW10640.1"/>
    </source>
</evidence>
<keyword evidence="4" id="KW-1185">Reference proteome</keyword>
<gene>
    <name evidence="3" type="primary">AC1</name>
</gene>
<dbReference type="RefSeq" id="YP_009506488.1">
    <property type="nucleotide sequence ID" value="NC_038462.1"/>
</dbReference>
<sequence length="361" mass="40401">MPSALFQRKKHFPNYLPSKPQLIKNISEYVESSMKMGNLIYTSCFSSKGSSHVRIADSSILNIPAIPMYVMENTNHASPPQTPRHISRRTEITANGVVFRSTEDLLEGGQQTDDDATTAPLNAALYEETLLKSSKPEIRRRTLSSYHNIKANIERLFQKAPEPWTPPFQLSSFTRVPDEMQEWADDYFGRGAAARPGKTDEYHRRRVIVGRGRQCGLVRLAHIIILADTWTSILGFTQTKRNITSSMMSHRNILRLSTGKNLLGPKKTGSQIANTESQFKLKEGSHQSCSAIQARGPAIKISLTKRKMLRLKSWTLHNAKFIFLDSPLYQTSTQDCEKESNSDGDGFTSSAAAPYTSTSTA</sequence>
<dbReference type="InterPro" id="IPR022692">
    <property type="entry name" value="Gemini_AL1_REP_central"/>
</dbReference>
<accession>E9KZK5</accession>
<dbReference type="Proteomes" id="UP000242122">
    <property type="component" value="Segment DNA A"/>
</dbReference>
<evidence type="ECO:0000256" key="1">
    <source>
        <dbReference type="SAM" id="MobiDB-lite"/>
    </source>
</evidence>
<feature type="domain" description="Geminivirus AL1 replication-associated protein central" evidence="2">
    <location>
        <begin position="110"/>
        <end position="198"/>
    </location>
</feature>